<keyword evidence="2" id="KW-1185">Reference proteome</keyword>
<comment type="caution">
    <text evidence="1">The sequence shown here is derived from an EMBL/GenBank/DDBJ whole genome shotgun (WGS) entry which is preliminary data.</text>
</comment>
<evidence type="ECO:0000313" key="1">
    <source>
        <dbReference type="EMBL" id="MEZ8211564.1"/>
    </source>
</evidence>
<reference evidence="1 2" key="1">
    <citation type="submission" date="2024-06" db="EMBL/GenBank/DDBJ databases">
        <authorList>
            <person name="Steensen K."/>
            <person name="Seneca J."/>
            <person name="Bartlau N."/>
            <person name="Yu A.X."/>
            <person name="Polz M.F."/>
        </authorList>
    </citation>
    <scope>NUCLEOTIDE SEQUENCE [LARGE SCALE GENOMIC DNA]</scope>
    <source>
        <strain evidence="1 2">1F146</strain>
    </source>
</reference>
<sequence>MKKFSSVKSLTKVFKAKFTKPVQTYDRKRYEGMKEQVSMLFPLLDSQPEEKKHIPLSIIDTLINSDFNEFNKALTDVKRTQVISTSSSLYHHFFSKCEELVKTDEELIGNSSKEAEKNESVEIDKLLQTLKFKIRSLLDCLIIIEIFSKRMSETEKQKLLDYIKAFSTKPVDKEEG</sequence>
<name>A0ABV4MPR7_9VIBR</name>
<dbReference type="RefSeq" id="WP_371726566.1">
    <property type="nucleotide sequence ID" value="NZ_JBGOOS010000060.1"/>
</dbReference>
<protein>
    <submittedName>
        <fullName evidence="1">Uncharacterized protein</fullName>
    </submittedName>
</protein>
<dbReference type="Proteomes" id="UP001569151">
    <property type="component" value="Unassembled WGS sequence"/>
</dbReference>
<proteinExistence type="predicted"/>
<gene>
    <name evidence="1" type="ORF">ACED39_22645</name>
</gene>
<organism evidence="1 2">
    <name type="scientific">Vibrio bivalvicida</name>
    <dbReference type="NCBI Taxonomy" id="1276888"/>
    <lineage>
        <taxon>Bacteria</taxon>
        <taxon>Pseudomonadati</taxon>
        <taxon>Pseudomonadota</taxon>
        <taxon>Gammaproteobacteria</taxon>
        <taxon>Vibrionales</taxon>
        <taxon>Vibrionaceae</taxon>
        <taxon>Vibrio</taxon>
        <taxon>Vibrio oreintalis group</taxon>
    </lineage>
</organism>
<accession>A0ABV4MPR7</accession>
<evidence type="ECO:0000313" key="2">
    <source>
        <dbReference type="Proteomes" id="UP001569151"/>
    </source>
</evidence>
<dbReference type="EMBL" id="JBGOOS010000060">
    <property type="protein sequence ID" value="MEZ8211564.1"/>
    <property type="molecule type" value="Genomic_DNA"/>
</dbReference>